<dbReference type="RefSeq" id="WP_062438852.1">
    <property type="nucleotide sequence ID" value="NZ_BMCJ01000007.1"/>
</dbReference>
<dbReference type="PANTHER" id="PTHR36934">
    <property type="entry name" value="BLR0278 PROTEIN"/>
    <property type="match status" value="1"/>
</dbReference>
<dbReference type="InterPro" id="IPR025540">
    <property type="entry name" value="FlK"/>
</dbReference>
<evidence type="ECO:0000313" key="3">
    <source>
        <dbReference type="Proteomes" id="UP000619534"/>
    </source>
</evidence>
<dbReference type="EMBL" id="BMCJ01000007">
    <property type="protein sequence ID" value="GGD00949.1"/>
    <property type="molecule type" value="Genomic_DNA"/>
</dbReference>
<keyword evidence="3" id="KW-1185">Reference proteome</keyword>
<dbReference type="Gene3D" id="3.10.129.10">
    <property type="entry name" value="Hotdog Thioesterase"/>
    <property type="match status" value="1"/>
</dbReference>
<reference evidence="3" key="1">
    <citation type="journal article" date="2019" name="Int. J. Syst. Evol. Microbiol.">
        <title>The Global Catalogue of Microorganisms (GCM) 10K type strain sequencing project: providing services to taxonomists for standard genome sequencing and annotation.</title>
        <authorList>
            <consortium name="The Broad Institute Genomics Platform"/>
            <consortium name="The Broad Institute Genome Sequencing Center for Infectious Disease"/>
            <person name="Wu L."/>
            <person name="Ma J."/>
        </authorList>
    </citation>
    <scope>NUCLEOTIDE SEQUENCE [LARGE SCALE GENOMIC DNA]</scope>
    <source>
        <strain evidence="3">CCM 7282</strain>
    </source>
</reference>
<protein>
    <recommendedName>
        <fullName evidence="1">Fluoroacetyl-CoA-specific thioesterase-like domain-containing protein</fullName>
    </recommendedName>
</protein>
<dbReference type="Proteomes" id="UP000619534">
    <property type="component" value="Unassembled WGS sequence"/>
</dbReference>
<dbReference type="Pfam" id="PF22636">
    <property type="entry name" value="FlK"/>
    <property type="match status" value="1"/>
</dbReference>
<evidence type="ECO:0000313" key="2">
    <source>
        <dbReference type="EMBL" id="GGD00949.1"/>
    </source>
</evidence>
<dbReference type="InterPro" id="IPR029069">
    <property type="entry name" value="HotDog_dom_sf"/>
</dbReference>
<gene>
    <name evidence="2" type="ORF">GCM10007216_34600</name>
</gene>
<comment type="caution">
    <text evidence="2">The sequence shown here is derived from an EMBL/GenBank/DDBJ whole genome shotgun (WGS) entry which is preliminary data.</text>
</comment>
<proteinExistence type="predicted"/>
<accession>A0ABQ1PQ87</accession>
<organism evidence="2 3">
    <name type="scientific">Thalassobacillus devorans</name>
    <dbReference type="NCBI Taxonomy" id="279813"/>
    <lineage>
        <taxon>Bacteria</taxon>
        <taxon>Bacillati</taxon>
        <taxon>Bacillota</taxon>
        <taxon>Bacilli</taxon>
        <taxon>Bacillales</taxon>
        <taxon>Bacillaceae</taxon>
        <taxon>Thalassobacillus</taxon>
    </lineage>
</organism>
<dbReference type="InterPro" id="IPR054485">
    <property type="entry name" value="FlK-like_dom"/>
</dbReference>
<dbReference type="SUPFAM" id="SSF54637">
    <property type="entry name" value="Thioesterase/thiol ester dehydrase-isomerase"/>
    <property type="match status" value="1"/>
</dbReference>
<feature type="domain" description="Fluoroacetyl-CoA-specific thioesterase-like" evidence="1">
    <location>
        <begin position="17"/>
        <end position="119"/>
    </location>
</feature>
<evidence type="ECO:0000259" key="1">
    <source>
        <dbReference type="Pfam" id="PF22636"/>
    </source>
</evidence>
<sequence>MKPGMHEGQSATVRTKVTNDMFAQFEGEVVHETFSTVSLVYYMEWASRQIILPYLEDEEEGMGGAVTVKHVNPAPKGAQVQITATVTALKRNVVVTDVKAESDGKTIGTGEVKQVILPKVKIKKMLQIENKV</sequence>
<dbReference type="PANTHER" id="PTHR36934:SF1">
    <property type="entry name" value="THIOESTERASE DOMAIN-CONTAINING PROTEIN"/>
    <property type="match status" value="1"/>
</dbReference>
<name>A0ABQ1PQ87_9BACI</name>